<proteinExistence type="predicted"/>
<dbReference type="Proteomes" id="UP001189429">
    <property type="component" value="Unassembled WGS sequence"/>
</dbReference>
<comment type="caution">
    <text evidence="7">The sequence shown here is derived from an EMBL/GenBank/DDBJ whole genome shotgun (WGS) entry which is preliminary data.</text>
</comment>
<name>A0ABN9UMI4_9DINO</name>
<feature type="region of interest" description="Disordered" evidence="5">
    <location>
        <begin position="92"/>
        <end position="188"/>
    </location>
</feature>
<keyword evidence="1 4" id="KW-0479">Metal-binding</keyword>
<reference evidence="7" key="1">
    <citation type="submission" date="2023-10" db="EMBL/GenBank/DDBJ databases">
        <authorList>
            <person name="Chen Y."/>
            <person name="Shah S."/>
            <person name="Dougan E. K."/>
            <person name="Thang M."/>
            <person name="Chan C."/>
        </authorList>
    </citation>
    <scope>NUCLEOTIDE SEQUENCE [LARGE SCALE GENOMIC DNA]</scope>
</reference>
<evidence type="ECO:0000256" key="1">
    <source>
        <dbReference type="ARBA" id="ARBA00022723"/>
    </source>
</evidence>
<evidence type="ECO:0000256" key="2">
    <source>
        <dbReference type="ARBA" id="ARBA00022771"/>
    </source>
</evidence>
<feature type="zinc finger region" description="C3H1-type" evidence="4">
    <location>
        <begin position="19"/>
        <end position="46"/>
    </location>
</feature>
<dbReference type="Gene3D" id="4.10.1000.10">
    <property type="entry name" value="Zinc finger, CCCH-type"/>
    <property type="match status" value="2"/>
</dbReference>
<dbReference type="InterPro" id="IPR036855">
    <property type="entry name" value="Znf_CCCH_sf"/>
</dbReference>
<protein>
    <recommendedName>
        <fullName evidence="6">C3H1-type domain-containing protein</fullName>
    </recommendedName>
</protein>
<evidence type="ECO:0000256" key="4">
    <source>
        <dbReference type="PROSITE-ProRule" id="PRU00723"/>
    </source>
</evidence>
<evidence type="ECO:0000256" key="3">
    <source>
        <dbReference type="ARBA" id="ARBA00022833"/>
    </source>
</evidence>
<gene>
    <name evidence="7" type="ORF">PCOR1329_LOCUS49738</name>
</gene>
<feature type="compositionally biased region" description="Low complexity" evidence="5">
    <location>
        <begin position="106"/>
        <end position="132"/>
    </location>
</feature>
<dbReference type="EMBL" id="CAUYUJ010016022">
    <property type="protein sequence ID" value="CAK0860911.1"/>
    <property type="molecule type" value="Genomic_DNA"/>
</dbReference>
<keyword evidence="3 4" id="KW-0862">Zinc</keyword>
<feature type="compositionally biased region" description="Polar residues" evidence="5">
    <location>
        <begin position="177"/>
        <end position="188"/>
    </location>
</feature>
<accession>A0ABN9UMI4</accession>
<evidence type="ECO:0000313" key="8">
    <source>
        <dbReference type="Proteomes" id="UP001189429"/>
    </source>
</evidence>
<feature type="compositionally biased region" description="Low complexity" evidence="5">
    <location>
        <begin position="150"/>
        <end position="166"/>
    </location>
</feature>
<sequence>MPGTGLRRKGNDAFTAQLLNKTRLCSFYESGTCTRGEHCGFAHGRDALRKAPDFSFTQRCRSFAETGTCSQGNVCTFAHAPGQLRRWRHTERNRNGSGRGSVECAPQECEVQPQLQQQPHRARSAAARAASRPQDVPAPVGAQCERQRHPQAPRAPAGRGAEAAGRGARRSLALQPSAPQLSAASTQAQHLEALAGGRTPLRSGAAMFVPRPQGGAEEAAQVSALLHALDVLPRSGGAEAARQVCGQVGEKPVCRTEGVADLGELQAKASLPFVCLPPRDPLEICRGITESSDAFDVESVCSVVTADNEIHCGRAKEGSSPQLAATVSRTFLHFFVPGGGSSLGSRRRASSAH</sequence>
<feature type="domain" description="C3H1-type" evidence="6">
    <location>
        <begin position="19"/>
        <end position="46"/>
    </location>
</feature>
<dbReference type="SMART" id="SM00356">
    <property type="entry name" value="ZnF_C3H1"/>
    <property type="match status" value="2"/>
</dbReference>
<dbReference type="PROSITE" id="PS50103">
    <property type="entry name" value="ZF_C3H1"/>
    <property type="match status" value="2"/>
</dbReference>
<dbReference type="SUPFAM" id="SSF90229">
    <property type="entry name" value="CCCH zinc finger"/>
    <property type="match status" value="2"/>
</dbReference>
<feature type="zinc finger region" description="C3H1-type" evidence="4">
    <location>
        <begin position="54"/>
        <end position="82"/>
    </location>
</feature>
<feature type="domain" description="C3H1-type" evidence="6">
    <location>
        <begin position="54"/>
        <end position="82"/>
    </location>
</feature>
<keyword evidence="8" id="KW-1185">Reference proteome</keyword>
<evidence type="ECO:0000313" key="7">
    <source>
        <dbReference type="EMBL" id="CAK0860911.1"/>
    </source>
</evidence>
<evidence type="ECO:0000256" key="5">
    <source>
        <dbReference type="SAM" id="MobiDB-lite"/>
    </source>
</evidence>
<organism evidence="7 8">
    <name type="scientific">Prorocentrum cordatum</name>
    <dbReference type="NCBI Taxonomy" id="2364126"/>
    <lineage>
        <taxon>Eukaryota</taxon>
        <taxon>Sar</taxon>
        <taxon>Alveolata</taxon>
        <taxon>Dinophyceae</taxon>
        <taxon>Prorocentrales</taxon>
        <taxon>Prorocentraceae</taxon>
        <taxon>Prorocentrum</taxon>
    </lineage>
</organism>
<dbReference type="Pfam" id="PF00642">
    <property type="entry name" value="zf-CCCH"/>
    <property type="match status" value="2"/>
</dbReference>
<dbReference type="InterPro" id="IPR000571">
    <property type="entry name" value="Znf_CCCH"/>
</dbReference>
<evidence type="ECO:0000259" key="6">
    <source>
        <dbReference type="PROSITE" id="PS50103"/>
    </source>
</evidence>
<keyword evidence="2 4" id="KW-0863">Zinc-finger</keyword>